<evidence type="ECO:0000313" key="1">
    <source>
        <dbReference type="EMBL" id="TJY68513.1"/>
    </source>
</evidence>
<dbReference type="AlphaFoldDB" id="A0A4U0H9D8"/>
<dbReference type="EMBL" id="SUKA01000001">
    <property type="protein sequence ID" value="TJY68513.1"/>
    <property type="molecule type" value="Genomic_DNA"/>
</dbReference>
<evidence type="ECO:0000313" key="2">
    <source>
        <dbReference type="Proteomes" id="UP000309872"/>
    </source>
</evidence>
<dbReference type="Proteomes" id="UP000309872">
    <property type="component" value="Unassembled WGS sequence"/>
</dbReference>
<keyword evidence="2" id="KW-1185">Reference proteome</keyword>
<organism evidence="1 2">
    <name type="scientific">Sphingobacterium alkalisoli</name>
    <dbReference type="NCBI Taxonomy" id="1874115"/>
    <lineage>
        <taxon>Bacteria</taxon>
        <taxon>Pseudomonadati</taxon>
        <taxon>Bacteroidota</taxon>
        <taxon>Sphingobacteriia</taxon>
        <taxon>Sphingobacteriales</taxon>
        <taxon>Sphingobacteriaceae</taxon>
        <taxon>Sphingobacterium</taxon>
    </lineage>
</organism>
<proteinExistence type="predicted"/>
<name>A0A4U0H9D8_9SPHI</name>
<reference evidence="1 2" key="1">
    <citation type="submission" date="2019-04" db="EMBL/GenBank/DDBJ databases">
        <title>Sphingobacterium olei sp. nov., isolated from oil-contaminated soil.</title>
        <authorList>
            <person name="Liu B."/>
        </authorList>
    </citation>
    <scope>NUCLEOTIDE SEQUENCE [LARGE SCALE GENOMIC DNA]</scope>
    <source>
        <strain evidence="1 2">Y3L14</strain>
    </source>
</reference>
<accession>A0A4U0H9D8</accession>
<comment type="caution">
    <text evidence="1">The sequence shown here is derived from an EMBL/GenBank/DDBJ whole genome shotgun (WGS) entry which is preliminary data.</text>
</comment>
<gene>
    <name evidence="1" type="ORF">FAZ19_04460</name>
</gene>
<sequence length="70" mass="8067">MQYSQCTILTFTKDVALVICQLQEEALANVANGYSDEFTFGGLHFVPVLLLFEVKRRTPPRLEWQIEKYG</sequence>
<protein>
    <submittedName>
        <fullName evidence="1">Uncharacterized protein</fullName>
    </submittedName>
</protein>
<dbReference type="OrthoDB" id="717050at2"/>
<dbReference type="RefSeq" id="WP_136819379.1">
    <property type="nucleotide sequence ID" value="NZ_BMJX01000001.1"/>
</dbReference>